<dbReference type="CDD" id="cd04301">
    <property type="entry name" value="NAT_SF"/>
    <property type="match status" value="1"/>
</dbReference>
<dbReference type="RefSeq" id="WP_149285568.1">
    <property type="nucleotide sequence ID" value="NZ_CP038437.2"/>
</dbReference>
<dbReference type="Gene3D" id="3.40.630.30">
    <property type="match status" value="1"/>
</dbReference>
<reference evidence="2" key="1">
    <citation type="submission" date="2021-02" db="EMBL/GenBank/DDBJ databases">
        <title>Strain Y2R2, a novel species of the genus Halomonas.</title>
        <authorList>
            <person name="Huang H."/>
        </authorList>
    </citation>
    <scope>NUCLEOTIDE SEQUENCE</scope>
    <source>
        <strain evidence="2">Y2R2</strain>
    </source>
</reference>
<dbReference type="KEGG" id="hbh:E4T21_13485"/>
<name>A0A5C1NGX0_9GAMM</name>
<proteinExistence type="predicted"/>
<dbReference type="AlphaFoldDB" id="A0A5C1NGX0"/>
<dbReference type="InterPro" id="IPR016181">
    <property type="entry name" value="Acyl_CoA_acyltransferase"/>
</dbReference>
<dbReference type="Proteomes" id="UP000324285">
    <property type="component" value="Chromosome"/>
</dbReference>
<dbReference type="InterPro" id="IPR000182">
    <property type="entry name" value="GNAT_dom"/>
</dbReference>
<organism evidence="2 3">
    <name type="scientific">Halomonas binhaiensis</name>
    <dbReference type="NCBI Taxonomy" id="2562282"/>
    <lineage>
        <taxon>Bacteria</taxon>
        <taxon>Pseudomonadati</taxon>
        <taxon>Pseudomonadota</taxon>
        <taxon>Gammaproteobacteria</taxon>
        <taxon>Oceanospirillales</taxon>
        <taxon>Halomonadaceae</taxon>
        <taxon>Halomonas</taxon>
    </lineage>
</organism>
<gene>
    <name evidence="2" type="ORF">E4T21_13485</name>
</gene>
<protein>
    <submittedName>
        <fullName evidence="2">GNAT family N-acetyltransferase</fullName>
    </submittedName>
</protein>
<dbReference type="EMBL" id="CP038437">
    <property type="protein sequence ID" value="QEM82444.1"/>
    <property type="molecule type" value="Genomic_DNA"/>
</dbReference>
<sequence length="149" mass="16812">MSSLLLVPCDDLQAAQALVRGNMAEDYQRHGLSWDEEGFTQRWPGQEWRWLMVAGRRCGLLAWEVLDARLYLRELQVMADERGQGLGSLALARVEQEAMAQGCTAVRLKVLSGSRAAALYRRCGYQQVQEASTPWGQVWGLEKEMPSKI</sequence>
<dbReference type="SUPFAM" id="SSF55729">
    <property type="entry name" value="Acyl-CoA N-acyltransferases (Nat)"/>
    <property type="match status" value="1"/>
</dbReference>
<evidence type="ECO:0000313" key="3">
    <source>
        <dbReference type="Proteomes" id="UP000324285"/>
    </source>
</evidence>
<dbReference type="PROSITE" id="PS51186">
    <property type="entry name" value="GNAT"/>
    <property type="match status" value="1"/>
</dbReference>
<evidence type="ECO:0000313" key="2">
    <source>
        <dbReference type="EMBL" id="QEM82444.1"/>
    </source>
</evidence>
<accession>A0A5C1NGX0</accession>
<evidence type="ECO:0000259" key="1">
    <source>
        <dbReference type="PROSITE" id="PS51186"/>
    </source>
</evidence>
<dbReference type="GO" id="GO:0016747">
    <property type="term" value="F:acyltransferase activity, transferring groups other than amino-acyl groups"/>
    <property type="evidence" value="ECO:0007669"/>
    <property type="project" value="InterPro"/>
</dbReference>
<keyword evidence="3" id="KW-1185">Reference proteome</keyword>
<dbReference type="Pfam" id="PF00583">
    <property type="entry name" value="Acetyltransf_1"/>
    <property type="match status" value="1"/>
</dbReference>
<feature type="domain" description="N-acetyltransferase" evidence="1">
    <location>
        <begin position="2"/>
        <end position="146"/>
    </location>
</feature>
<dbReference type="OrthoDB" id="6871659at2"/>